<gene>
    <name evidence="5" type="ORF">STARVERO_04070</name>
</gene>
<dbReference type="Proteomes" id="UP000433050">
    <property type="component" value="Unassembled WGS sequence"/>
</dbReference>
<keyword evidence="3" id="KW-0804">Transcription</keyword>
<dbReference type="GO" id="GO:0003700">
    <property type="term" value="F:DNA-binding transcription factor activity"/>
    <property type="evidence" value="ECO:0007669"/>
    <property type="project" value="InterPro"/>
</dbReference>
<keyword evidence="6" id="KW-1185">Reference proteome</keyword>
<dbReference type="SMART" id="SM00345">
    <property type="entry name" value="HTH_GNTR"/>
    <property type="match status" value="1"/>
</dbReference>
<accession>A0A5S9Q6G4</accession>
<dbReference type="GO" id="GO:0003677">
    <property type="term" value="F:DNA binding"/>
    <property type="evidence" value="ECO:0007669"/>
    <property type="project" value="UniProtKB-KW"/>
</dbReference>
<evidence type="ECO:0000259" key="4">
    <source>
        <dbReference type="PROSITE" id="PS50949"/>
    </source>
</evidence>
<evidence type="ECO:0000313" key="5">
    <source>
        <dbReference type="EMBL" id="CAA0112575.1"/>
    </source>
</evidence>
<dbReference type="PROSITE" id="PS50949">
    <property type="entry name" value="HTH_GNTR"/>
    <property type="match status" value="1"/>
</dbReference>
<evidence type="ECO:0000256" key="2">
    <source>
        <dbReference type="ARBA" id="ARBA00023125"/>
    </source>
</evidence>
<dbReference type="CDD" id="cd07377">
    <property type="entry name" value="WHTH_GntR"/>
    <property type="match status" value="1"/>
</dbReference>
<proteinExistence type="predicted"/>
<dbReference type="PANTHER" id="PTHR44846">
    <property type="entry name" value="MANNOSYL-D-GLYCERATE TRANSPORT/METABOLISM SYSTEM REPRESSOR MNGR-RELATED"/>
    <property type="match status" value="1"/>
</dbReference>
<keyword evidence="2" id="KW-0238">DNA-binding</keyword>
<protein>
    <recommendedName>
        <fullName evidence="4">HTH gntR-type domain-containing protein</fullName>
    </recommendedName>
</protein>
<dbReference type="PANTHER" id="PTHR44846:SF1">
    <property type="entry name" value="MANNOSYL-D-GLYCERATE TRANSPORT_METABOLISM SYSTEM REPRESSOR MNGR-RELATED"/>
    <property type="match status" value="1"/>
</dbReference>
<evidence type="ECO:0000256" key="1">
    <source>
        <dbReference type="ARBA" id="ARBA00023015"/>
    </source>
</evidence>
<dbReference type="GO" id="GO:0045892">
    <property type="term" value="P:negative regulation of DNA-templated transcription"/>
    <property type="evidence" value="ECO:0007669"/>
    <property type="project" value="TreeGrafter"/>
</dbReference>
<dbReference type="Pfam" id="PF00392">
    <property type="entry name" value="GntR"/>
    <property type="match status" value="1"/>
</dbReference>
<dbReference type="SUPFAM" id="SSF46785">
    <property type="entry name" value="Winged helix' DNA-binding domain"/>
    <property type="match status" value="1"/>
</dbReference>
<sequence>MPVVAIERSFPLEAVRDLADRDASGRAKYAVLTECLRTMILAGNLPAGTRLPTERDLATLSGLSLGTVQRALRTLVEEGYLTRTPKLGSFVTERTQIRQPWHCRFLAEDGKTVLPVSPTTRQRLVIEEVGPWTAHLGPAAAGYLYIERDFNVAGEFSVDSRFWGDANRLSALRSGPVSQLDGENLKHLIASRCHLPVTHVIHKLRYAGQGQEPARLILTALTWSHEAPLYYQEFTIPPNSRELLVSDEIEQSPVIEKST</sequence>
<dbReference type="InterPro" id="IPR036388">
    <property type="entry name" value="WH-like_DNA-bd_sf"/>
</dbReference>
<dbReference type="Gene3D" id="1.10.10.10">
    <property type="entry name" value="Winged helix-like DNA-binding domain superfamily/Winged helix DNA-binding domain"/>
    <property type="match status" value="1"/>
</dbReference>
<dbReference type="RefSeq" id="WP_159601188.1">
    <property type="nucleotide sequence ID" value="NZ_CACSAS010000001.1"/>
</dbReference>
<evidence type="ECO:0000256" key="3">
    <source>
        <dbReference type="ARBA" id="ARBA00023163"/>
    </source>
</evidence>
<dbReference type="EMBL" id="CACSAS010000001">
    <property type="protein sequence ID" value="CAA0112575.1"/>
    <property type="molecule type" value="Genomic_DNA"/>
</dbReference>
<dbReference type="InterPro" id="IPR036390">
    <property type="entry name" value="WH_DNA-bd_sf"/>
</dbReference>
<keyword evidence="1" id="KW-0805">Transcription regulation</keyword>
<reference evidence="5 6" key="1">
    <citation type="submission" date="2019-12" db="EMBL/GenBank/DDBJ databases">
        <authorList>
            <person name="Reyes-Prieto M."/>
        </authorList>
    </citation>
    <scope>NUCLEOTIDE SEQUENCE [LARGE SCALE GENOMIC DNA]</scope>
    <source>
        <strain evidence="5">HF14-78462</strain>
    </source>
</reference>
<dbReference type="InterPro" id="IPR050679">
    <property type="entry name" value="Bact_HTH_transcr_reg"/>
</dbReference>
<organism evidence="5 6">
    <name type="scientific">Starkeya nomas</name>
    <dbReference type="NCBI Taxonomy" id="2666134"/>
    <lineage>
        <taxon>Bacteria</taxon>
        <taxon>Pseudomonadati</taxon>
        <taxon>Pseudomonadota</taxon>
        <taxon>Alphaproteobacteria</taxon>
        <taxon>Hyphomicrobiales</taxon>
        <taxon>Xanthobacteraceae</taxon>
        <taxon>Starkeya</taxon>
    </lineage>
</organism>
<dbReference type="InterPro" id="IPR000524">
    <property type="entry name" value="Tscrpt_reg_HTH_GntR"/>
</dbReference>
<feature type="domain" description="HTH gntR-type" evidence="4">
    <location>
        <begin position="26"/>
        <end position="94"/>
    </location>
</feature>
<dbReference type="AlphaFoldDB" id="A0A5S9Q6G4"/>
<evidence type="ECO:0000313" key="6">
    <source>
        <dbReference type="Proteomes" id="UP000433050"/>
    </source>
</evidence>
<name>A0A5S9Q6G4_9HYPH</name>